<comment type="caution">
    <text evidence="1">The sequence shown here is derived from an EMBL/GenBank/DDBJ whole genome shotgun (WGS) entry which is preliminary data.</text>
</comment>
<organism evidence="1 2">
    <name type="scientific">Dreissena polymorpha</name>
    <name type="common">Zebra mussel</name>
    <name type="synonym">Mytilus polymorpha</name>
    <dbReference type="NCBI Taxonomy" id="45954"/>
    <lineage>
        <taxon>Eukaryota</taxon>
        <taxon>Metazoa</taxon>
        <taxon>Spiralia</taxon>
        <taxon>Lophotrochozoa</taxon>
        <taxon>Mollusca</taxon>
        <taxon>Bivalvia</taxon>
        <taxon>Autobranchia</taxon>
        <taxon>Heteroconchia</taxon>
        <taxon>Euheterodonta</taxon>
        <taxon>Imparidentia</taxon>
        <taxon>Neoheterodontei</taxon>
        <taxon>Myida</taxon>
        <taxon>Dreissenoidea</taxon>
        <taxon>Dreissenidae</taxon>
        <taxon>Dreissena</taxon>
    </lineage>
</organism>
<sequence>MHNKRNDNTGLWEALRGLNIKSLSLQSIVNHVESFSQSLSSLTRLEYLSIQVNKCSDVWEALRGLNIKRLKLIPSILNHVESFSHSLSSLTRLQSLSIKVYKCPSLLKVLCGLPIKSLTLSCWMDCLKANDGESLSQSLSSLTKPESLSINVNYIRSHDLWEDLSGLNIKSLTLSWWMDYLNVKHVESCSQSLSSLKKLSIKVYDGPGLWKIFHGLNITSLTLSY</sequence>
<reference evidence="1" key="2">
    <citation type="submission" date="2020-11" db="EMBL/GenBank/DDBJ databases">
        <authorList>
            <person name="McCartney M.A."/>
            <person name="Auch B."/>
            <person name="Kono T."/>
            <person name="Mallez S."/>
            <person name="Becker A."/>
            <person name="Gohl D.M."/>
            <person name="Silverstein K.A.T."/>
            <person name="Koren S."/>
            <person name="Bechman K.B."/>
            <person name="Herman A."/>
            <person name="Abrahante J.E."/>
            <person name="Garbe J."/>
        </authorList>
    </citation>
    <scope>NUCLEOTIDE SEQUENCE</scope>
    <source>
        <strain evidence="1">Duluth1</strain>
        <tissue evidence="1">Whole animal</tissue>
    </source>
</reference>
<name>A0A9D4JHS0_DREPO</name>
<dbReference type="AlphaFoldDB" id="A0A9D4JHS0"/>
<dbReference type="SUPFAM" id="SSF52047">
    <property type="entry name" value="RNI-like"/>
    <property type="match status" value="1"/>
</dbReference>
<evidence type="ECO:0000313" key="2">
    <source>
        <dbReference type="Proteomes" id="UP000828390"/>
    </source>
</evidence>
<protein>
    <submittedName>
        <fullName evidence="1">Uncharacterized protein</fullName>
    </submittedName>
</protein>
<reference evidence="1" key="1">
    <citation type="journal article" date="2019" name="bioRxiv">
        <title>The Genome of the Zebra Mussel, Dreissena polymorpha: A Resource for Invasive Species Research.</title>
        <authorList>
            <person name="McCartney M.A."/>
            <person name="Auch B."/>
            <person name="Kono T."/>
            <person name="Mallez S."/>
            <person name="Zhang Y."/>
            <person name="Obille A."/>
            <person name="Becker A."/>
            <person name="Abrahante J.E."/>
            <person name="Garbe J."/>
            <person name="Badalamenti J.P."/>
            <person name="Herman A."/>
            <person name="Mangelson H."/>
            <person name="Liachko I."/>
            <person name="Sullivan S."/>
            <person name="Sone E.D."/>
            <person name="Koren S."/>
            <person name="Silverstein K.A.T."/>
            <person name="Beckman K.B."/>
            <person name="Gohl D.M."/>
        </authorList>
    </citation>
    <scope>NUCLEOTIDE SEQUENCE</scope>
    <source>
        <strain evidence="1">Duluth1</strain>
        <tissue evidence="1">Whole animal</tissue>
    </source>
</reference>
<accession>A0A9D4JHS0</accession>
<proteinExistence type="predicted"/>
<gene>
    <name evidence="1" type="ORF">DPMN_141531</name>
</gene>
<dbReference type="InterPro" id="IPR032675">
    <property type="entry name" value="LRR_dom_sf"/>
</dbReference>
<dbReference type="EMBL" id="JAIWYP010000006">
    <property type="protein sequence ID" value="KAH3813081.1"/>
    <property type="molecule type" value="Genomic_DNA"/>
</dbReference>
<dbReference type="Proteomes" id="UP000828390">
    <property type="component" value="Unassembled WGS sequence"/>
</dbReference>
<keyword evidence="2" id="KW-1185">Reference proteome</keyword>
<evidence type="ECO:0000313" key="1">
    <source>
        <dbReference type="EMBL" id="KAH3813081.1"/>
    </source>
</evidence>
<dbReference type="Gene3D" id="3.80.10.10">
    <property type="entry name" value="Ribonuclease Inhibitor"/>
    <property type="match status" value="1"/>
</dbReference>